<organism evidence="4 5">
    <name type="scientific">Iodidimonas nitroreducens</name>
    <dbReference type="NCBI Taxonomy" id="1236968"/>
    <lineage>
        <taxon>Bacteria</taxon>
        <taxon>Pseudomonadati</taxon>
        <taxon>Pseudomonadota</taxon>
        <taxon>Alphaproteobacteria</taxon>
        <taxon>Iodidimonadales</taxon>
        <taxon>Iodidimonadaceae</taxon>
        <taxon>Iodidimonas</taxon>
    </lineage>
</organism>
<dbReference type="InterPro" id="IPR051472">
    <property type="entry name" value="T3SS_Stator/FliH"/>
</dbReference>
<reference evidence="4 5" key="1">
    <citation type="submission" date="2019-09" db="EMBL/GenBank/DDBJ databases">
        <title>NBRP : Genome information of microbial organism related human and environment.</title>
        <authorList>
            <person name="Hattori M."/>
            <person name="Oshima K."/>
            <person name="Inaba H."/>
            <person name="Suda W."/>
            <person name="Sakamoto M."/>
            <person name="Iino T."/>
            <person name="Kitahara M."/>
            <person name="Oshida Y."/>
            <person name="Iida T."/>
            <person name="Kudo T."/>
            <person name="Itoh T."/>
            <person name="Ohkuma M."/>
        </authorList>
    </citation>
    <scope>NUCLEOTIDE SEQUENCE [LARGE SCALE GENOMIC DNA]</scope>
    <source>
        <strain evidence="4 5">Q-1</strain>
    </source>
</reference>
<evidence type="ECO:0000256" key="1">
    <source>
        <dbReference type="ARBA" id="ARBA00022448"/>
    </source>
</evidence>
<protein>
    <recommendedName>
        <fullName evidence="6">Flagellar assembly protein FliH/Type III secretion system HrpE domain-containing protein</fullName>
    </recommendedName>
</protein>
<dbReference type="RefSeq" id="WP_042083003.1">
    <property type="nucleotide sequence ID" value="NZ_BKCN01000003.1"/>
</dbReference>
<dbReference type="Proteomes" id="UP000324996">
    <property type="component" value="Unassembled WGS sequence"/>
</dbReference>
<comment type="caution">
    <text evidence="4">The sequence shown here is derived from an EMBL/GenBank/DDBJ whole genome shotgun (WGS) entry which is preliminary data.</text>
</comment>
<accession>A0A5A7N4X6</accession>
<sequence length="226" mass="25015">MQRPFAFHRDFDQEDAAPPKEPAADPKLILRHSDADLEAAQLKAREEGHQAGYAAGQKAASEAIAAKRDALILEALDHISDQMPDAREALDHILADMEQQATRTLLALLQKLAHRLTEDHALTIAQNLVRQALHQHGDAPSLTIEAGRLLADPLSRLVQQGEGTMKAQMNGLLVQQNNHLSDFGIAITWARGSVRHDPQETLDRIDKMIGTIFDLRLKSDHEEGTF</sequence>
<dbReference type="GO" id="GO:0005829">
    <property type="term" value="C:cytosol"/>
    <property type="evidence" value="ECO:0007669"/>
    <property type="project" value="TreeGrafter"/>
</dbReference>
<keyword evidence="5" id="KW-1185">Reference proteome</keyword>
<dbReference type="PANTHER" id="PTHR34982">
    <property type="entry name" value="YOP PROTEINS TRANSLOCATION PROTEIN L"/>
    <property type="match status" value="1"/>
</dbReference>
<proteinExistence type="predicted"/>
<evidence type="ECO:0000313" key="5">
    <source>
        <dbReference type="Proteomes" id="UP000324996"/>
    </source>
</evidence>
<dbReference type="GO" id="GO:0015031">
    <property type="term" value="P:protein transport"/>
    <property type="evidence" value="ECO:0007669"/>
    <property type="project" value="UniProtKB-KW"/>
</dbReference>
<feature type="region of interest" description="Disordered" evidence="3">
    <location>
        <begin position="1"/>
        <end position="26"/>
    </location>
</feature>
<name>A0A5A7N4X6_9PROT</name>
<keyword evidence="1" id="KW-0813">Transport</keyword>
<evidence type="ECO:0000256" key="2">
    <source>
        <dbReference type="ARBA" id="ARBA00022927"/>
    </source>
</evidence>
<evidence type="ECO:0000313" key="4">
    <source>
        <dbReference type="EMBL" id="GER03343.1"/>
    </source>
</evidence>
<evidence type="ECO:0008006" key="6">
    <source>
        <dbReference type="Google" id="ProtNLM"/>
    </source>
</evidence>
<dbReference type="AlphaFoldDB" id="A0A5A7N4X6"/>
<evidence type="ECO:0000256" key="3">
    <source>
        <dbReference type="SAM" id="MobiDB-lite"/>
    </source>
</evidence>
<keyword evidence="2" id="KW-0653">Protein transport</keyword>
<dbReference type="EMBL" id="BKCN01000003">
    <property type="protein sequence ID" value="GER03343.1"/>
    <property type="molecule type" value="Genomic_DNA"/>
</dbReference>
<dbReference type="PANTHER" id="PTHR34982:SF1">
    <property type="entry name" value="FLAGELLAR ASSEMBLY PROTEIN FLIH"/>
    <property type="match status" value="1"/>
</dbReference>
<gene>
    <name evidence="4" type="ORF">JCM17846_10250</name>
</gene>